<sequence length="338" mass="35662">MDLDAALTRIRALADATLALLPGLLLGLLVLGLFLLLARAVRAAVARAVALRAGPPGLALVLGRIGAGLTVLLGIFVAAAIAFPSISAADLFGVLGIGGVAIGFAFRDILQNMLAGILLLLTQPFRLGDQIKAGEFEGTVEDIQIRATTIRTYDNRRAVIPNSDLFSGKVLVNTAYDRRRLALRFGIGNGDDIAAAKRVILQAARGAEGVLPEPAPVVRVAELGDFAVQLDLFFWIDPPQRVEALDVIDRVLERAKAALTDAGIDLPYPTQQILLHDQTEATDGDRARQREGWPARPGGGNPQPRWRAMDGMRRPDGGGAGRGSTINATTAAAGPAAR</sequence>
<dbReference type="GO" id="GO:0005886">
    <property type="term" value="C:plasma membrane"/>
    <property type="evidence" value="ECO:0007669"/>
    <property type="project" value="UniProtKB-SubCell"/>
</dbReference>
<dbReference type="InterPro" id="IPR006685">
    <property type="entry name" value="MscS_channel_2nd"/>
</dbReference>
<dbReference type="InterPro" id="IPR011066">
    <property type="entry name" value="MscS_channel_C_sf"/>
</dbReference>
<evidence type="ECO:0000256" key="1">
    <source>
        <dbReference type="ARBA" id="ARBA00004651"/>
    </source>
</evidence>
<proteinExistence type="inferred from homology"/>
<keyword evidence="3 6" id="KW-0812">Transmembrane</keyword>
<name>A0A9X1IF04_9PROT</name>
<evidence type="ECO:0000256" key="7">
    <source>
        <dbReference type="SAM" id="MobiDB-lite"/>
    </source>
</evidence>
<evidence type="ECO:0000256" key="6">
    <source>
        <dbReference type="RuleBase" id="RU369025"/>
    </source>
</evidence>
<evidence type="ECO:0000256" key="5">
    <source>
        <dbReference type="ARBA" id="ARBA00023136"/>
    </source>
</evidence>
<keyword evidence="10" id="KW-1185">Reference proteome</keyword>
<reference evidence="9" key="1">
    <citation type="submission" date="2021-10" db="EMBL/GenBank/DDBJ databases">
        <title>Roseicella aerolatum sp. nov., isolated from aerosols of e-waste dismantling site.</title>
        <authorList>
            <person name="Qin T."/>
        </authorList>
    </citation>
    <scope>NUCLEOTIDE SEQUENCE</scope>
    <source>
        <strain evidence="9">GB24</strain>
    </source>
</reference>
<keyword evidence="5 6" id="KW-0472">Membrane</keyword>
<dbReference type="RefSeq" id="WP_226610442.1">
    <property type="nucleotide sequence ID" value="NZ_JAJAQI010000028.1"/>
</dbReference>
<dbReference type="PANTHER" id="PTHR30221:SF1">
    <property type="entry name" value="SMALL-CONDUCTANCE MECHANOSENSITIVE CHANNEL"/>
    <property type="match status" value="1"/>
</dbReference>
<keyword evidence="6" id="KW-0407">Ion channel</keyword>
<dbReference type="Proteomes" id="UP001139311">
    <property type="component" value="Unassembled WGS sequence"/>
</dbReference>
<evidence type="ECO:0000259" key="8">
    <source>
        <dbReference type="Pfam" id="PF00924"/>
    </source>
</evidence>
<dbReference type="InterPro" id="IPR045275">
    <property type="entry name" value="MscS_archaea/bacteria_type"/>
</dbReference>
<evidence type="ECO:0000313" key="9">
    <source>
        <dbReference type="EMBL" id="MCB4823566.1"/>
    </source>
</evidence>
<comment type="caution">
    <text evidence="6">Lacks conserved residue(s) required for the propagation of feature annotation.</text>
</comment>
<dbReference type="GO" id="GO:0008381">
    <property type="term" value="F:mechanosensitive monoatomic ion channel activity"/>
    <property type="evidence" value="ECO:0007669"/>
    <property type="project" value="InterPro"/>
</dbReference>
<gene>
    <name evidence="9" type="ORF">LHA35_17690</name>
</gene>
<keyword evidence="2" id="KW-1003">Cell membrane</keyword>
<keyword evidence="4 6" id="KW-1133">Transmembrane helix</keyword>
<feature type="transmembrane region" description="Helical" evidence="6">
    <location>
        <begin position="88"/>
        <end position="106"/>
    </location>
</feature>
<keyword evidence="6" id="KW-0997">Cell inner membrane</keyword>
<dbReference type="Pfam" id="PF00924">
    <property type="entry name" value="MS_channel_2nd"/>
    <property type="match status" value="1"/>
</dbReference>
<evidence type="ECO:0000256" key="3">
    <source>
        <dbReference type="ARBA" id="ARBA00022692"/>
    </source>
</evidence>
<dbReference type="SUPFAM" id="SSF82689">
    <property type="entry name" value="Mechanosensitive channel protein MscS (YggB), C-terminal domain"/>
    <property type="match status" value="1"/>
</dbReference>
<feature type="compositionally biased region" description="Basic and acidic residues" evidence="7">
    <location>
        <begin position="307"/>
        <end position="316"/>
    </location>
</feature>
<comment type="function">
    <text evidence="6">Mechanosensitive channel that participates in the regulation of osmotic pressure changes within the cell, opening in response to stretch forces in the membrane lipid bilayer, without the need for other proteins. Contributes to normal resistance to hypoosmotic shock. Forms an ion channel of 1.0 nanosiemens conductance with a slight preference for anions.</text>
</comment>
<feature type="compositionally biased region" description="Basic and acidic residues" evidence="7">
    <location>
        <begin position="280"/>
        <end position="293"/>
    </location>
</feature>
<dbReference type="Gene3D" id="1.10.287.1260">
    <property type="match status" value="1"/>
</dbReference>
<dbReference type="SUPFAM" id="SSF50182">
    <property type="entry name" value="Sm-like ribonucleoproteins"/>
    <property type="match status" value="1"/>
</dbReference>
<dbReference type="Gene3D" id="2.30.30.60">
    <property type="match status" value="1"/>
</dbReference>
<feature type="region of interest" description="Disordered" evidence="7">
    <location>
        <begin position="280"/>
        <end position="338"/>
    </location>
</feature>
<accession>A0A9X1IF04</accession>
<comment type="subunit">
    <text evidence="6">Homoheptamer.</text>
</comment>
<comment type="subcellular location">
    <subcellularLocation>
        <location evidence="6">Cell inner membrane</location>
        <topology evidence="6">Multi-pass membrane protein</topology>
    </subcellularLocation>
    <subcellularLocation>
        <location evidence="1">Cell membrane</location>
        <topology evidence="1">Multi-pass membrane protein</topology>
    </subcellularLocation>
</comment>
<dbReference type="Gene3D" id="3.30.70.100">
    <property type="match status" value="1"/>
</dbReference>
<feature type="transmembrane region" description="Helical" evidence="6">
    <location>
        <begin position="58"/>
        <end position="82"/>
    </location>
</feature>
<keyword evidence="6" id="KW-0813">Transport</keyword>
<keyword evidence="6" id="KW-0406">Ion transport</keyword>
<evidence type="ECO:0000256" key="4">
    <source>
        <dbReference type="ARBA" id="ARBA00022989"/>
    </source>
</evidence>
<feature type="domain" description="Mechanosensitive ion channel MscS" evidence="8">
    <location>
        <begin position="108"/>
        <end position="170"/>
    </location>
</feature>
<dbReference type="AlphaFoldDB" id="A0A9X1IF04"/>
<evidence type="ECO:0000256" key="2">
    <source>
        <dbReference type="ARBA" id="ARBA00022475"/>
    </source>
</evidence>
<protein>
    <recommendedName>
        <fullName evidence="6">Small-conductance mechanosensitive channel</fullName>
    </recommendedName>
</protein>
<comment type="caution">
    <text evidence="9">The sequence shown here is derived from an EMBL/GenBank/DDBJ whole genome shotgun (WGS) entry which is preliminary data.</text>
</comment>
<evidence type="ECO:0000313" key="10">
    <source>
        <dbReference type="Proteomes" id="UP001139311"/>
    </source>
</evidence>
<dbReference type="InterPro" id="IPR010920">
    <property type="entry name" value="LSM_dom_sf"/>
</dbReference>
<feature type="compositionally biased region" description="Low complexity" evidence="7">
    <location>
        <begin position="328"/>
        <end position="338"/>
    </location>
</feature>
<comment type="similarity">
    <text evidence="6">Belongs to the MscS (TC 1.A.23) family.</text>
</comment>
<dbReference type="InterPro" id="IPR023408">
    <property type="entry name" value="MscS_beta-dom_sf"/>
</dbReference>
<dbReference type="EMBL" id="JAJAQI010000028">
    <property type="protein sequence ID" value="MCB4823566.1"/>
    <property type="molecule type" value="Genomic_DNA"/>
</dbReference>
<feature type="transmembrane region" description="Helical" evidence="6">
    <location>
        <begin position="12"/>
        <end position="37"/>
    </location>
</feature>
<dbReference type="PANTHER" id="PTHR30221">
    <property type="entry name" value="SMALL-CONDUCTANCE MECHANOSENSITIVE CHANNEL"/>
    <property type="match status" value="1"/>
</dbReference>
<organism evidence="9 10">
    <name type="scientific">Roseicella aerolata</name>
    <dbReference type="NCBI Taxonomy" id="2883479"/>
    <lineage>
        <taxon>Bacteria</taxon>
        <taxon>Pseudomonadati</taxon>
        <taxon>Pseudomonadota</taxon>
        <taxon>Alphaproteobacteria</taxon>
        <taxon>Acetobacterales</taxon>
        <taxon>Roseomonadaceae</taxon>
        <taxon>Roseicella</taxon>
    </lineage>
</organism>